<dbReference type="PANTHER" id="PTHR34183">
    <property type="entry name" value="ENDOLYTIC PEPTIDOGLYCAN TRANSGLYCOSYLASE RLPA"/>
    <property type="match status" value="1"/>
</dbReference>
<comment type="caution">
    <text evidence="7">The sequence shown here is derived from an EMBL/GenBank/DDBJ whole genome shotgun (WGS) entry which is preliminary data.</text>
</comment>
<dbReference type="InterPro" id="IPR012997">
    <property type="entry name" value="RplA"/>
</dbReference>
<dbReference type="GO" id="GO:0008932">
    <property type="term" value="F:lytic endotransglycosylase activity"/>
    <property type="evidence" value="ECO:0007669"/>
    <property type="project" value="UniProtKB-UniRule"/>
</dbReference>
<organism evidence="7 8">
    <name type="scientific">candidate division WOR-3 bacterium</name>
    <dbReference type="NCBI Taxonomy" id="2052148"/>
    <lineage>
        <taxon>Bacteria</taxon>
        <taxon>Bacteria division WOR-3</taxon>
    </lineage>
</organism>
<feature type="chain" id="PRO_5029069267" description="Probable endolytic peptidoglycan transglycosylase RlpA" evidence="5">
    <location>
        <begin position="20"/>
        <end position="128"/>
    </location>
</feature>
<evidence type="ECO:0000256" key="5">
    <source>
        <dbReference type="SAM" id="SignalP"/>
    </source>
</evidence>
<keyword evidence="2 3" id="KW-0961">Cell wall biogenesis/degradation</keyword>
<protein>
    <recommendedName>
        <fullName evidence="3">Probable endolytic peptidoglycan transglycosylase RlpA</fullName>
        <ecNumber evidence="3">4.2.2.-</ecNumber>
    </recommendedName>
</protein>
<keyword evidence="3" id="KW-0472">Membrane</keyword>
<dbReference type="PROSITE" id="PS51257">
    <property type="entry name" value="PROKAR_LIPOPROTEIN"/>
    <property type="match status" value="1"/>
</dbReference>
<feature type="signal peptide" evidence="5">
    <location>
        <begin position="1"/>
        <end position="19"/>
    </location>
</feature>
<proteinExistence type="inferred from homology"/>
<keyword evidence="1 3" id="KW-0456">Lyase</keyword>
<dbReference type="InterPro" id="IPR034718">
    <property type="entry name" value="RlpA"/>
</dbReference>
<dbReference type="SUPFAM" id="SSF50685">
    <property type="entry name" value="Barwin-like endoglucanases"/>
    <property type="match status" value="1"/>
</dbReference>
<keyword evidence="3" id="KW-0449">Lipoprotein</keyword>
<name>A0A660SNA9_UNCW3</name>
<evidence type="ECO:0000256" key="2">
    <source>
        <dbReference type="ARBA" id="ARBA00023316"/>
    </source>
</evidence>
<evidence type="ECO:0000313" key="7">
    <source>
        <dbReference type="EMBL" id="RKX71460.1"/>
    </source>
</evidence>
<dbReference type="EC" id="4.2.2.-" evidence="3"/>
<feature type="domain" description="RlpA-like protein double-psi beta-barrel" evidence="6">
    <location>
        <begin position="34"/>
        <end position="122"/>
    </location>
</feature>
<dbReference type="Gene3D" id="2.40.40.10">
    <property type="entry name" value="RlpA-like domain"/>
    <property type="match status" value="1"/>
</dbReference>
<dbReference type="AlphaFoldDB" id="A0A660SNA9"/>
<dbReference type="InterPro" id="IPR009009">
    <property type="entry name" value="RlpA-like_DPBB"/>
</dbReference>
<keyword evidence="5" id="KW-0732">Signal</keyword>
<keyword evidence="3" id="KW-1003">Cell membrane</keyword>
<dbReference type="Pfam" id="PF03330">
    <property type="entry name" value="DPBB_1"/>
    <property type="match status" value="1"/>
</dbReference>
<dbReference type="GO" id="GO:0000270">
    <property type="term" value="P:peptidoglycan metabolic process"/>
    <property type="evidence" value="ECO:0007669"/>
    <property type="project" value="UniProtKB-UniRule"/>
</dbReference>
<evidence type="ECO:0000313" key="8">
    <source>
        <dbReference type="Proteomes" id="UP000268469"/>
    </source>
</evidence>
<dbReference type="CDD" id="cd22268">
    <property type="entry name" value="DPBB_RlpA-like"/>
    <property type="match status" value="1"/>
</dbReference>
<dbReference type="NCBIfam" id="TIGR00413">
    <property type="entry name" value="rlpA"/>
    <property type="match status" value="1"/>
</dbReference>
<comment type="subcellular location">
    <subcellularLocation>
        <location evidence="3">Cell membrane</location>
        <topology evidence="3">Lipid-anchor</topology>
    </subcellularLocation>
</comment>
<keyword evidence="3" id="KW-0564">Palmitate</keyword>
<dbReference type="HAMAP" id="MF_02071">
    <property type="entry name" value="RlpA"/>
    <property type="match status" value="1"/>
</dbReference>
<dbReference type="GO" id="GO:0071555">
    <property type="term" value="P:cell wall organization"/>
    <property type="evidence" value="ECO:0007669"/>
    <property type="project" value="UniProtKB-KW"/>
</dbReference>
<evidence type="ECO:0000256" key="4">
    <source>
        <dbReference type="RuleBase" id="RU003495"/>
    </source>
</evidence>
<evidence type="ECO:0000256" key="1">
    <source>
        <dbReference type="ARBA" id="ARBA00023239"/>
    </source>
</evidence>
<dbReference type="EMBL" id="QNBE01000008">
    <property type="protein sequence ID" value="RKX71460.1"/>
    <property type="molecule type" value="Genomic_DNA"/>
</dbReference>
<accession>A0A660SNA9</accession>
<comment type="similarity">
    <text evidence="3 4">Belongs to the RlpA family.</text>
</comment>
<dbReference type="Proteomes" id="UP000268469">
    <property type="component" value="Unassembled WGS sequence"/>
</dbReference>
<dbReference type="InterPro" id="IPR036908">
    <property type="entry name" value="RlpA-like_sf"/>
</dbReference>
<dbReference type="GO" id="GO:0005886">
    <property type="term" value="C:plasma membrane"/>
    <property type="evidence" value="ECO:0007669"/>
    <property type="project" value="UniProtKB-SubCell"/>
</dbReference>
<dbReference type="PANTHER" id="PTHR34183:SF1">
    <property type="entry name" value="ENDOLYTIC PEPTIDOGLYCAN TRANSGLYCOSYLASE RLPA"/>
    <property type="match status" value="1"/>
</dbReference>
<reference evidence="7 8" key="1">
    <citation type="submission" date="2018-06" db="EMBL/GenBank/DDBJ databases">
        <title>Extensive metabolic versatility and redundancy in microbially diverse, dynamic hydrothermal sediments.</title>
        <authorList>
            <person name="Dombrowski N."/>
            <person name="Teske A."/>
            <person name="Baker B.J."/>
        </authorList>
    </citation>
    <scope>NUCLEOTIDE SEQUENCE [LARGE SCALE GENOMIC DNA]</scope>
    <source>
        <strain evidence="7">B36_G15</strain>
    </source>
</reference>
<evidence type="ECO:0000256" key="3">
    <source>
        <dbReference type="HAMAP-Rule" id="MF_02071"/>
    </source>
</evidence>
<evidence type="ECO:0000259" key="6">
    <source>
        <dbReference type="Pfam" id="PF03330"/>
    </source>
</evidence>
<gene>
    <name evidence="3" type="primary">rlpA</name>
    <name evidence="7" type="ORF">DRP53_01395</name>
</gene>
<sequence>MKYSLAFLSPILIFLSCCGVDYSCCCLTGSSSSYGKASWYGKEFHGKRTASGEIFNMYAFTAAHRTLPFGTKVRVTNLANGKSVVVKINDRGPFVRGRIIDLSYAAAKKIGLVRMGVAKVKIEVLGRY</sequence>
<comment type="function">
    <text evidence="3">Lytic transglycosylase with a strong preference for naked glycan strands that lack stem peptides.</text>
</comment>